<feature type="chain" id="PRO_5042887483" evidence="2">
    <location>
        <begin position="17"/>
        <end position="220"/>
    </location>
</feature>
<evidence type="ECO:0000313" key="4">
    <source>
        <dbReference type="EMBL" id="KAK4107682.1"/>
    </source>
</evidence>
<gene>
    <name evidence="4" type="ORF">N656DRAFT_719529</name>
</gene>
<dbReference type="AlphaFoldDB" id="A0AAN6T8E6"/>
<reference evidence="4" key="2">
    <citation type="submission" date="2023-05" db="EMBL/GenBank/DDBJ databases">
        <authorList>
            <consortium name="Lawrence Berkeley National Laboratory"/>
            <person name="Steindorff A."/>
            <person name="Hensen N."/>
            <person name="Bonometti L."/>
            <person name="Westerberg I."/>
            <person name="Brannstrom I.O."/>
            <person name="Guillou S."/>
            <person name="Cros-Aarteil S."/>
            <person name="Calhoun S."/>
            <person name="Haridas S."/>
            <person name="Kuo A."/>
            <person name="Mondo S."/>
            <person name="Pangilinan J."/>
            <person name="Riley R."/>
            <person name="Labutti K."/>
            <person name="Andreopoulos B."/>
            <person name="Lipzen A."/>
            <person name="Chen C."/>
            <person name="Yanf M."/>
            <person name="Daum C."/>
            <person name="Ng V."/>
            <person name="Clum A."/>
            <person name="Ohm R."/>
            <person name="Martin F."/>
            <person name="Silar P."/>
            <person name="Natvig D."/>
            <person name="Lalanne C."/>
            <person name="Gautier V."/>
            <person name="Ament-Velasquez S.L."/>
            <person name="Kruys A."/>
            <person name="Hutchinson M.I."/>
            <person name="Powell A.J."/>
            <person name="Barry K."/>
            <person name="Miller A.N."/>
            <person name="Grigoriev I.V."/>
            <person name="Debuchy R."/>
            <person name="Gladieux P."/>
            <person name="Thoren M.H."/>
            <person name="Johannesson H."/>
        </authorList>
    </citation>
    <scope>NUCLEOTIDE SEQUENCE</scope>
    <source>
        <strain evidence="4">CBS 508.74</strain>
    </source>
</reference>
<dbReference type="GeneID" id="89936502"/>
<dbReference type="Pfam" id="PF01822">
    <property type="entry name" value="WSC"/>
    <property type="match status" value="2"/>
</dbReference>
<feature type="domain" description="WSC" evidence="3">
    <location>
        <begin position="126"/>
        <end position="220"/>
    </location>
</feature>
<protein>
    <submittedName>
        <fullName evidence="4">WSC-domain-containing protein</fullName>
    </submittedName>
</protein>
<keyword evidence="5" id="KW-1185">Reference proteome</keyword>
<dbReference type="InterPro" id="IPR051589">
    <property type="entry name" value="Sialate-O-sulfotransferase"/>
</dbReference>
<dbReference type="PANTHER" id="PTHR45964">
    <property type="entry name" value="WSCD FAMILY MEMBER CG9164"/>
    <property type="match status" value="1"/>
</dbReference>
<feature type="domain" description="WSC" evidence="3">
    <location>
        <begin position="16"/>
        <end position="107"/>
    </location>
</feature>
<reference evidence="4" key="1">
    <citation type="journal article" date="2023" name="Mol. Phylogenet. Evol.">
        <title>Genome-scale phylogeny and comparative genomics of the fungal order Sordariales.</title>
        <authorList>
            <person name="Hensen N."/>
            <person name="Bonometti L."/>
            <person name="Westerberg I."/>
            <person name="Brannstrom I.O."/>
            <person name="Guillou S."/>
            <person name="Cros-Aarteil S."/>
            <person name="Calhoun S."/>
            <person name="Haridas S."/>
            <person name="Kuo A."/>
            <person name="Mondo S."/>
            <person name="Pangilinan J."/>
            <person name="Riley R."/>
            <person name="LaButti K."/>
            <person name="Andreopoulos B."/>
            <person name="Lipzen A."/>
            <person name="Chen C."/>
            <person name="Yan M."/>
            <person name="Daum C."/>
            <person name="Ng V."/>
            <person name="Clum A."/>
            <person name="Steindorff A."/>
            <person name="Ohm R.A."/>
            <person name="Martin F."/>
            <person name="Silar P."/>
            <person name="Natvig D.O."/>
            <person name="Lalanne C."/>
            <person name="Gautier V."/>
            <person name="Ament-Velasquez S.L."/>
            <person name="Kruys A."/>
            <person name="Hutchinson M.I."/>
            <person name="Powell A.J."/>
            <person name="Barry K."/>
            <person name="Miller A.N."/>
            <person name="Grigoriev I.V."/>
            <person name="Debuchy R."/>
            <person name="Gladieux P."/>
            <person name="Hiltunen Thoren M."/>
            <person name="Johannesson H."/>
        </authorList>
    </citation>
    <scope>NUCLEOTIDE SEQUENCE</scope>
    <source>
        <strain evidence="4">CBS 508.74</strain>
    </source>
</reference>
<dbReference type="RefSeq" id="XP_064665252.1">
    <property type="nucleotide sequence ID" value="XM_064812377.1"/>
</dbReference>
<dbReference type="EMBL" id="MU853370">
    <property type="protein sequence ID" value="KAK4107682.1"/>
    <property type="molecule type" value="Genomic_DNA"/>
</dbReference>
<dbReference type="InterPro" id="IPR002889">
    <property type="entry name" value="WSC_carb-bd"/>
</dbReference>
<evidence type="ECO:0000259" key="3">
    <source>
        <dbReference type="PROSITE" id="PS51212"/>
    </source>
</evidence>
<dbReference type="Proteomes" id="UP001302812">
    <property type="component" value="Unassembled WGS sequence"/>
</dbReference>
<keyword evidence="2" id="KW-0732">Signal</keyword>
<dbReference type="SMART" id="SM00321">
    <property type="entry name" value="WSC"/>
    <property type="match status" value="2"/>
</dbReference>
<keyword evidence="1" id="KW-0677">Repeat</keyword>
<dbReference type="PANTHER" id="PTHR45964:SF9">
    <property type="entry name" value="SULFOTRANSFERASE"/>
    <property type="match status" value="1"/>
</dbReference>
<organism evidence="4 5">
    <name type="scientific">Canariomyces notabilis</name>
    <dbReference type="NCBI Taxonomy" id="2074819"/>
    <lineage>
        <taxon>Eukaryota</taxon>
        <taxon>Fungi</taxon>
        <taxon>Dikarya</taxon>
        <taxon>Ascomycota</taxon>
        <taxon>Pezizomycotina</taxon>
        <taxon>Sordariomycetes</taxon>
        <taxon>Sordariomycetidae</taxon>
        <taxon>Sordariales</taxon>
        <taxon>Chaetomiaceae</taxon>
        <taxon>Canariomyces</taxon>
    </lineage>
</organism>
<proteinExistence type="predicted"/>
<evidence type="ECO:0000313" key="5">
    <source>
        <dbReference type="Proteomes" id="UP001302812"/>
    </source>
</evidence>
<dbReference type="PROSITE" id="PS51212">
    <property type="entry name" value="WSC"/>
    <property type="match status" value="2"/>
</dbReference>
<feature type="signal peptide" evidence="2">
    <location>
        <begin position="1"/>
        <end position="16"/>
    </location>
</feature>
<name>A0AAN6T8E6_9PEZI</name>
<accession>A0AAN6T8E6</accession>
<evidence type="ECO:0000256" key="2">
    <source>
        <dbReference type="SAM" id="SignalP"/>
    </source>
</evidence>
<sequence length="220" mass="22937">MQHLLALAAVVPAVFAQTFYGCYTEVPTRALTGSLLVNYTTMTVTECETHCTGFSLWGLEYGGECYCGDSLSQGSFPAFSTDCAMPCGGDATQICGGPNRLSLYGTSEEPPAFTPYPHGGEGEVTATEYVGCYTEGVGVRALSGASAVSASAMTVDGCANFCLNSGFLWFGLEYTAECYCGSALDVTSANVTDAECAMPCSGAPTEVCGGPDRLSVYQWI</sequence>
<evidence type="ECO:0000256" key="1">
    <source>
        <dbReference type="ARBA" id="ARBA00022737"/>
    </source>
</evidence>
<comment type="caution">
    <text evidence="4">The sequence shown here is derived from an EMBL/GenBank/DDBJ whole genome shotgun (WGS) entry which is preliminary data.</text>
</comment>